<feature type="compositionally biased region" description="Gly residues" evidence="1">
    <location>
        <begin position="306"/>
        <end position="315"/>
    </location>
</feature>
<reference evidence="5" key="1">
    <citation type="submission" date="2014-11" db="EMBL/GenBank/DDBJ databases">
        <authorList>
            <person name="Otto D Thomas"/>
            <person name="Naeem Raeece"/>
        </authorList>
    </citation>
    <scope>NUCLEOTIDE SEQUENCE</scope>
</reference>
<keyword evidence="2" id="KW-0472">Membrane</keyword>
<dbReference type="EMBL" id="CDMZ01003944">
    <property type="protein sequence ID" value="CEM48133.1"/>
    <property type="molecule type" value="Genomic_DNA"/>
</dbReference>
<dbReference type="VEuPathDB" id="CryptoDB:Cvel_8678"/>
<protein>
    <recommendedName>
        <fullName evidence="4">T cell CD4 receptor C-terminal region domain-containing protein</fullName>
    </recommendedName>
</protein>
<proteinExistence type="predicted"/>
<evidence type="ECO:0000313" key="5">
    <source>
        <dbReference type="EMBL" id="CEM48133.1"/>
    </source>
</evidence>
<feature type="compositionally biased region" description="Low complexity" evidence="1">
    <location>
        <begin position="278"/>
        <end position="289"/>
    </location>
</feature>
<dbReference type="Gene3D" id="1.20.5.900">
    <property type="entry name" value="transmembrane domain of human cd4"/>
    <property type="match status" value="1"/>
</dbReference>
<feature type="chain" id="PRO_5005191796" description="T cell CD4 receptor C-terminal region domain-containing protein" evidence="3">
    <location>
        <begin position="20"/>
        <end position="357"/>
    </location>
</feature>
<evidence type="ECO:0000256" key="3">
    <source>
        <dbReference type="SAM" id="SignalP"/>
    </source>
</evidence>
<sequence>MLIKVTIFLSVWLAAVVEGDRHKFCVNCDALSGTEKCLETDGGACAELSASERVKISKLNDCFEVAYYQEGVVSGDDQWKSCVYAEGSEKLTTNCLPEKTCTAISAEDITLCVGTDADSSYCRFFGQTAKIEKIDTVHGLQGWQIALIVVGAVVLLVAVGLTIYCCVRWKHRKEQKQKKKETARQAKIDRAMAKVKAEQEGVWAQGEFDDREDAQPAPVYIHIQHRPSQHPQPHPGASMPYPPPAEPAPVYEPDPYVKPSKFGRKTQAQLYEDYPEQGPGSSVPSASTVGGTGTGPGPSNQPMPKGGNGRGGRPGGAAARARNDPAFQSMTQEDFDAEFGGADFYSQKYGDGGNWPS</sequence>
<evidence type="ECO:0000259" key="4">
    <source>
        <dbReference type="Pfam" id="PF12104"/>
    </source>
</evidence>
<accession>A0A0G4HUN3</accession>
<feature type="domain" description="T cell CD4 receptor C-terminal region" evidence="4">
    <location>
        <begin position="151"/>
        <end position="178"/>
    </location>
</feature>
<dbReference type="InterPro" id="IPR021963">
    <property type="entry name" value="Tcell_CD4_Cterm"/>
</dbReference>
<organism evidence="5">
    <name type="scientific">Chromera velia CCMP2878</name>
    <dbReference type="NCBI Taxonomy" id="1169474"/>
    <lineage>
        <taxon>Eukaryota</taxon>
        <taxon>Sar</taxon>
        <taxon>Alveolata</taxon>
        <taxon>Colpodellida</taxon>
        <taxon>Chromeraceae</taxon>
        <taxon>Chromera</taxon>
    </lineage>
</organism>
<keyword evidence="2" id="KW-0812">Transmembrane</keyword>
<evidence type="ECO:0000256" key="1">
    <source>
        <dbReference type="SAM" id="MobiDB-lite"/>
    </source>
</evidence>
<dbReference type="AlphaFoldDB" id="A0A0G4HUN3"/>
<evidence type="ECO:0000256" key="2">
    <source>
        <dbReference type="SAM" id="Phobius"/>
    </source>
</evidence>
<feature type="region of interest" description="Disordered" evidence="1">
    <location>
        <begin position="273"/>
        <end position="357"/>
    </location>
</feature>
<keyword evidence="2" id="KW-1133">Transmembrane helix</keyword>
<feature type="compositionally biased region" description="Pro residues" evidence="1">
    <location>
        <begin position="230"/>
        <end position="252"/>
    </location>
</feature>
<feature type="transmembrane region" description="Helical" evidence="2">
    <location>
        <begin position="143"/>
        <end position="167"/>
    </location>
</feature>
<gene>
    <name evidence="5" type="ORF">Cvel_8678</name>
</gene>
<name>A0A0G4HUN3_9ALVE</name>
<feature type="signal peptide" evidence="3">
    <location>
        <begin position="1"/>
        <end position="19"/>
    </location>
</feature>
<feature type="region of interest" description="Disordered" evidence="1">
    <location>
        <begin position="226"/>
        <end position="261"/>
    </location>
</feature>
<dbReference type="Pfam" id="PF12104">
    <property type="entry name" value="Tcell_CD4_C"/>
    <property type="match status" value="1"/>
</dbReference>
<keyword evidence="3" id="KW-0732">Signal</keyword>